<reference evidence="2 3" key="1">
    <citation type="submission" date="2021-07" db="EMBL/GenBank/DDBJ databases">
        <title>complete genome sequencing of Tessaracoccus sp.J1M15.</title>
        <authorList>
            <person name="Bae J.-W."/>
            <person name="Kim D.-y."/>
        </authorList>
    </citation>
    <scope>NUCLEOTIDE SEQUENCE [LARGE SCALE GENOMIC DNA]</scope>
    <source>
        <strain evidence="2 3">J1M15</strain>
    </source>
</reference>
<keyword evidence="3" id="KW-1185">Reference proteome</keyword>
<dbReference type="Pfam" id="PF10054">
    <property type="entry name" value="DUF2291"/>
    <property type="match status" value="1"/>
</dbReference>
<evidence type="ECO:0000313" key="2">
    <source>
        <dbReference type="EMBL" id="QXT62616.1"/>
    </source>
</evidence>
<proteinExistence type="predicted"/>
<dbReference type="Proteomes" id="UP000824504">
    <property type="component" value="Chromosome"/>
</dbReference>
<keyword evidence="1" id="KW-1133">Transmembrane helix</keyword>
<name>A0ABX8SGX2_9ACTN</name>
<dbReference type="InterPro" id="IPR014582">
    <property type="entry name" value="UCP033535_lipo"/>
</dbReference>
<organism evidence="2 3">
    <name type="scientific">Tessaracoccus palaemonis</name>
    <dbReference type="NCBI Taxonomy" id="2829499"/>
    <lineage>
        <taxon>Bacteria</taxon>
        <taxon>Bacillati</taxon>
        <taxon>Actinomycetota</taxon>
        <taxon>Actinomycetes</taxon>
        <taxon>Propionibacteriales</taxon>
        <taxon>Propionibacteriaceae</taxon>
        <taxon>Tessaracoccus</taxon>
    </lineage>
</organism>
<keyword evidence="1" id="KW-0812">Transmembrane</keyword>
<sequence>MAGRVARPLWRRGIVVWPVLIVVLLVLMFVNTTFVKAGSQAQAADTAVEYADLNYESVVVPTIQDAAQPLADIANGMVDDPEATGEEFGRREDADKPFSFSVTATGTLAEGSFGEVGLEVDGLPEGITAGIAIPPLGSSTAIRDAGTDLGFGSFTNQTEYQNVAIELNKRAAETVFADLDLTQMLGQQVTVTGALTWSSKTGGEVTHATIVPVQIETGS</sequence>
<evidence type="ECO:0000256" key="1">
    <source>
        <dbReference type="SAM" id="Phobius"/>
    </source>
</evidence>
<keyword evidence="1" id="KW-0472">Membrane</keyword>
<protein>
    <submittedName>
        <fullName evidence="2">DUF2291 domain-containing protein</fullName>
    </submittedName>
</protein>
<evidence type="ECO:0000313" key="3">
    <source>
        <dbReference type="Proteomes" id="UP000824504"/>
    </source>
</evidence>
<accession>A0ABX8SGX2</accession>
<feature type="transmembrane region" description="Helical" evidence="1">
    <location>
        <begin position="12"/>
        <end position="30"/>
    </location>
</feature>
<dbReference type="RefSeq" id="WP_219081676.1">
    <property type="nucleotide sequence ID" value="NZ_CP079216.1"/>
</dbReference>
<dbReference type="EMBL" id="CP079216">
    <property type="protein sequence ID" value="QXT62616.1"/>
    <property type="molecule type" value="Genomic_DNA"/>
</dbReference>
<gene>
    <name evidence="2" type="ORF">KDB89_12885</name>
</gene>